<feature type="transmembrane region" description="Helical" evidence="4">
    <location>
        <begin position="115"/>
        <end position="134"/>
    </location>
</feature>
<dbReference type="RefSeq" id="WP_169236631.1">
    <property type="nucleotide sequence ID" value="NZ_JABBGI010000039.1"/>
</dbReference>
<dbReference type="PANTHER" id="PTHR43280">
    <property type="entry name" value="ARAC-FAMILY TRANSCRIPTIONAL REGULATOR"/>
    <property type="match status" value="1"/>
</dbReference>
<keyword evidence="4" id="KW-0472">Membrane</keyword>
<keyword evidence="3" id="KW-0804">Transcription</keyword>
<dbReference type="SUPFAM" id="SSF46689">
    <property type="entry name" value="Homeodomain-like"/>
    <property type="match status" value="1"/>
</dbReference>
<dbReference type="AlphaFoldDB" id="A0A7Y0ARI1"/>
<feature type="transmembrane region" description="Helical" evidence="4">
    <location>
        <begin position="37"/>
        <end position="59"/>
    </location>
</feature>
<organism evidence="6 7">
    <name type="scientific">Chryseobacterium antibioticum</name>
    <dbReference type="NCBI Taxonomy" id="2728847"/>
    <lineage>
        <taxon>Bacteria</taxon>
        <taxon>Pseudomonadati</taxon>
        <taxon>Bacteroidota</taxon>
        <taxon>Flavobacteriia</taxon>
        <taxon>Flavobacteriales</taxon>
        <taxon>Weeksellaceae</taxon>
        <taxon>Chryseobacterium group</taxon>
        <taxon>Chryseobacterium</taxon>
    </lineage>
</organism>
<dbReference type="EMBL" id="JABBGI010000039">
    <property type="protein sequence ID" value="NML72175.1"/>
    <property type="molecule type" value="Genomic_DNA"/>
</dbReference>
<feature type="transmembrane region" description="Helical" evidence="4">
    <location>
        <begin position="66"/>
        <end position="86"/>
    </location>
</feature>
<feature type="domain" description="HTH araC/xylS-type" evidence="5">
    <location>
        <begin position="213"/>
        <end position="321"/>
    </location>
</feature>
<feature type="transmembrane region" description="Helical" evidence="4">
    <location>
        <begin position="146"/>
        <end position="167"/>
    </location>
</feature>
<keyword evidence="4" id="KW-0812">Transmembrane</keyword>
<dbReference type="GO" id="GO:0043565">
    <property type="term" value="F:sequence-specific DNA binding"/>
    <property type="evidence" value="ECO:0007669"/>
    <property type="project" value="InterPro"/>
</dbReference>
<dbReference type="Pfam" id="PF12833">
    <property type="entry name" value="HTH_18"/>
    <property type="match status" value="1"/>
</dbReference>
<gene>
    <name evidence="6" type="ORF">HHL23_20635</name>
</gene>
<dbReference type="InterPro" id="IPR009057">
    <property type="entry name" value="Homeodomain-like_sf"/>
</dbReference>
<evidence type="ECO:0000256" key="3">
    <source>
        <dbReference type="ARBA" id="ARBA00023163"/>
    </source>
</evidence>
<dbReference type="SMART" id="SM00342">
    <property type="entry name" value="HTH_ARAC"/>
    <property type="match status" value="1"/>
</dbReference>
<keyword evidence="4" id="KW-1133">Transmembrane helix</keyword>
<evidence type="ECO:0000259" key="5">
    <source>
        <dbReference type="PROSITE" id="PS01124"/>
    </source>
</evidence>
<keyword evidence="1" id="KW-0805">Transcription regulation</keyword>
<accession>A0A7Y0ARI1</accession>
<dbReference type="PANTHER" id="PTHR43280:SF29">
    <property type="entry name" value="ARAC-FAMILY TRANSCRIPTIONAL REGULATOR"/>
    <property type="match status" value="1"/>
</dbReference>
<evidence type="ECO:0000313" key="6">
    <source>
        <dbReference type="EMBL" id="NML72175.1"/>
    </source>
</evidence>
<reference evidence="6 7" key="1">
    <citation type="submission" date="2020-04" db="EMBL/GenBank/DDBJ databases">
        <title>Chryseobacterium sp. RP-3-3 sp. nov., isolated from Jeju soil.</title>
        <authorList>
            <person name="Dahal R.H."/>
        </authorList>
    </citation>
    <scope>NUCLEOTIDE SEQUENCE [LARGE SCALE GENOMIC DNA]</scope>
    <source>
        <strain evidence="6 7">RP-3-3</strain>
    </source>
</reference>
<evidence type="ECO:0000256" key="4">
    <source>
        <dbReference type="SAM" id="Phobius"/>
    </source>
</evidence>
<dbReference type="Gene3D" id="1.10.10.60">
    <property type="entry name" value="Homeodomain-like"/>
    <property type="match status" value="2"/>
</dbReference>
<dbReference type="Proteomes" id="UP000544054">
    <property type="component" value="Unassembled WGS sequence"/>
</dbReference>
<evidence type="ECO:0000256" key="2">
    <source>
        <dbReference type="ARBA" id="ARBA00023125"/>
    </source>
</evidence>
<feature type="transmembrane region" description="Helical" evidence="4">
    <location>
        <begin position="92"/>
        <end position="108"/>
    </location>
</feature>
<comment type="caution">
    <text evidence="6">The sequence shown here is derived from an EMBL/GenBank/DDBJ whole genome shotgun (WGS) entry which is preliminary data.</text>
</comment>
<feature type="transmembrane region" description="Helical" evidence="4">
    <location>
        <begin position="12"/>
        <end position="31"/>
    </location>
</feature>
<keyword evidence="2" id="KW-0238">DNA-binding</keyword>
<protein>
    <submittedName>
        <fullName evidence="6">Helix-turn-helix domain-containing protein</fullName>
    </submittedName>
</protein>
<sequence length="326" mass="38436">MVKDSIYKKSVINFIYSYIIVGISLLGMFGYMGMANYLLFFIFLSVVVNITIVLSICYLSYNIIRLFVTPYLILSSIIIYFLLILFWNHSPLSLIWYTIFPVAVYHFFNMRTTLYWSIYIVFLIIITFFANYWFEIPRISLTKTNLFIINIFTLFAVIYFISFFLYYKYKITLIEFENKSLDDSSTDKNVVSTAGVEDELYINENLIPSNTLKKIYADILDLFENDDIYLDCSFNISKLAEILNTNVSYVSRALNSIAGSNFNAFLNKYRIEYVKRLIKNDDYDRYKLTYLYTQAGFKNQSTFNKVFKDLEGITPTEYIQKLKESL</sequence>
<dbReference type="PROSITE" id="PS01124">
    <property type="entry name" value="HTH_ARAC_FAMILY_2"/>
    <property type="match status" value="1"/>
</dbReference>
<keyword evidence="7" id="KW-1185">Reference proteome</keyword>
<name>A0A7Y0ARI1_9FLAO</name>
<dbReference type="GO" id="GO:0003700">
    <property type="term" value="F:DNA-binding transcription factor activity"/>
    <property type="evidence" value="ECO:0007669"/>
    <property type="project" value="InterPro"/>
</dbReference>
<dbReference type="InterPro" id="IPR018060">
    <property type="entry name" value="HTH_AraC"/>
</dbReference>
<proteinExistence type="predicted"/>
<evidence type="ECO:0000313" key="7">
    <source>
        <dbReference type="Proteomes" id="UP000544054"/>
    </source>
</evidence>
<evidence type="ECO:0000256" key="1">
    <source>
        <dbReference type="ARBA" id="ARBA00023015"/>
    </source>
</evidence>